<dbReference type="GO" id="GO:0046872">
    <property type="term" value="F:metal ion binding"/>
    <property type="evidence" value="ECO:0007669"/>
    <property type="project" value="UniProtKB-KW"/>
</dbReference>
<dbReference type="GO" id="GO:0051536">
    <property type="term" value="F:iron-sulfur cluster binding"/>
    <property type="evidence" value="ECO:0007669"/>
    <property type="project" value="UniProtKB-KW"/>
</dbReference>
<evidence type="ECO:0000313" key="5">
    <source>
        <dbReference type="EMBL" id="SKB61821.1"/>
    </source>
</evidence>
<dbReference type="Gene3D" id="3.30.70.20">
    <property type="match status" value="1"/>
</dbReference>
<evidence type="ECO:0000256" key="1">
    <source>
        <dbReference type="ARBA" id="ARBA00022723"/>
    </source>
</evidence>
<keyword evidence="6" id="KW-1185">Reference proteome</keyword>
<dbReference type="NCBIfam" id="NF038196">
    <property type="entry name" value="ferrodoxin_EFR1"/>
    <property type="match status" value="1"/>
</dbReference>
<evidence type="ECO:0000256" key="2">
    <source>
        <dbReference type="ARBA" id="ARBA00023004"/>
    </source>
</evidence>
<sequence>METKIYFFSGTGNSRHIAYKLSTLLGNTVLTDISKETNKTVKLNAKRVGIVFPVYASGIPRIVTDFIKKMKFDGSEEIFVVSNYAGDEGVSLQEIQNRIQKRNGIVKYGFSIKQPSNYIIRDEAQSLEIQRSILKEADERISEIAHKIANHQFEPVTKTPNIKKSAVHFMAMKVFPKWDKNFWVDNNCNHCEVCKKICPRGNISITGNQIKWKGNCEVCLACLHWCPQKSIQFKDKTLNKERYTNPNIKMTDIFHA</sequence>
<dbReference type="InterPro" id="IPR029039">
    <property type="entry name" value="Flavoprotein-like_sf"/>
</dbReference>
<proteinExistence type="predicted"/>
<gene>
    <name evidence="5" type="ORF">SAMN02745120_2345</name>
</gene>
<dbReference type="Proteomes" id="UP000243406">
    <property type="component" value="Unassembled WGS sequence"/>
</dbReference>
<keyword evidence="1" id="KW-0479">Metal-binding</keyword>
<dbReference type="AlphaFoldDB" id="A0A1T5CR66"/>
<organism evidence="5 6">
    <name type="scientific">Acetoanaerobium noterae</name>
    <dbReference type="NCBI Taxonomy" id="745369"/>
    <lineage>
        <taxon>Bacteria</taxon>
        <taxon>Bacillati</taxon>
        <taxon>Bacillota</taxon>
        <taxon>Clostridia</taxon>
        <taxon>Peptostreptococcales</taxon>
        <taxon>Filifactoraceae</taxon>
        <taxon>Acetoanaerobium</taxon>
    </lineage>
</organism>
<dbReference type="SUPFAM" id="SSF54862">
    <property type="entry name" value="4Fe-4S ferredoxins"/>
    <property type="match status" value="1"/>
</dbReference>
<evidence type="ECO:0000259" key="4">
    <source>
        <dbReference type="PROSITE" id="PS51379"/>
    </source>
</evidence>
<feature type="domain" description="4Fe-4S ferredoxin-type" evidence="4">
    <location>
        <begin position="180"/>
        <end position="208"/>
    </location>
</feature>
<dbReference type="InterPro" id="IPR047964">
    <property type="entry name" value="EFR1-like"/>
</dbReference>
<dbReference type="Gene3D" id="3.40.50.360">
    <property type="match status" value="1"/>
</dbReference>
<accession>A0A1T5CR66</accession>
<dbReference type="RefSeq" id="WP_079590125.1">
    <property type="nucleotide sequence ID" value="NZ_FUYN01000005.1"/>
</dbReference>
<dbReference type="EMBL" id="FUYN01000005">
    <property type="protein sequence ID" value="SKB61821.1"/>
    <property type="molecule type" value="Genomic_DNA"/>
</dbReference>
<protein>
    <recommendedName>
        <fullName evidence="4">4Fe-4S ferredoxin-type domain-containing protein</fullName>
    </recommendedName>
</protein>
<dbReference type="PROSITE" id="PS00198">
    <property type="entry name" value="4FE4S_FER_1"/>
    <property type="match status" value="1"/>
</dbReference>
<keyword evidence="3" id="KW-0411">Iron-sulfur</keyword>
<dbReference type="SUPFAM" id="SSF52218">
    <property type="entry name" value="Flavoproteins"/>
    <property type="match status" value="1"/>
</dbReference>
<dbReference type="PROSITE" id="PS51379">
    <property type="entry name" value="4FE4S_FER_2"/>
    <property type="match status" value="1"/>
</dbReference>
<dbReference type="InterPro" id="IPR017896">
    <property type="entry name" value="4Fe4S_Fe-S-bd"/>
</dbReference>
<dbReference type="OrthoDB" id="9813995at2"/>
<dbReference type="InterPro" id="IPR017900">
    <property type="entry name" value="4Fe4S_Fe_S_CS"/>
</dbReference>
<reference evidence="6" key="1">
    <citation type="submission" date="2017-02" db="EMBL/GenBank/DDBJ databases">
        <authorList>
            <person name="Varghese N."/>
            <person name="Submissions S."/>
        </authorList>
    </citation>
    <scope>NUCLEOTIDE SEQUENCE [LARGE SCALE GENOMIC DNA]</scope>
    <source>
        <strain evidence="6">ATCC 35199</strain>
    </source>
</reference>
<evidence type="ECO:0000256" key="3">
    <source>
        <dbReference type="ARBA" id="ARBA00023014"/>
    </source>
</evidence>
<name>A0A1T5CR66_9FIRM</name>
<evidence type="ECO:0000313" key="6">
    <source>
        <dbReference type="Proteomes" id="UP000243406"/>
    </source>
</evidence>
<keyword evidence="2" id="KW-0408">Iron</keyword>